<dbReference type="PANTHER" id="PTHR30329">
    <property type="entry name" value="STATOR ELEMENT OF FLAGELLAR MOTOR COMPLEX"/>
    <property type="match status" value="1"/>
</dbReference>
<evidence type="ECO:0000256" key="7">
    <source>
        <dbReference type="ARBA" id="ARBA00023288"/>
    </source>
</evidence>
<keyword evidence="7 13" id="KW-0449">Lipoprotein</keyword>
<evidence type="ECO:0000256" key="8">
    <source>
        <dbReference type="ARBA" id="ARBA00023306"/>
    </source>
</evidence>
<dbReference type="InterPro" id="IPR050330">
    <property type="entry name" value="Bact_OuterMem_StrucFunc"/>
</dbReference>
<dbReference type="InterPro" id="IPR006664">
    <property type="entry name" value="OMP_bac"/>
</dbReference>
<dbReference type="InterPro" id="IPR036737">
    <property type="entry name" value="OmpA-like_sf"/>
</dbReference>
<reference evidence="13 14" key="1">
    <citation type="submission" date="2014-12" db="EMBL/GenBank/DDBJ databases">
        <title>Whole genome sequencing of Sphingobium xenophagum OW59.</title>
        <authorList>
            <person name="Ohta Y."/>
            <person name="Nishi S."/>
            <person name="Hatada Y."/>
        </authorList>
    </citation>
    <scope>NUCLEOTIDE SEQUENCE [LARGE SCALE GENOMIC DNA]</scope>
    <source>
        <strain evidence="13 14">OW59</strain>
    </source>
</reference>
<comment type="function">
    <text evidence="9">Part of the Tol-Pal system, which plays a role in outer membrane invagination during cell division and is important for maintaining outer membrane integrity.</text>
</comment>
<dbReference type="InterPro" id="IPR014169">
    <property type="entry name" value="Pal_lipo_C"/>
</dbReference>
<comment type="caution">
    <text evidence="13">The sequence shown here is derived from an EMBL/GenBank/DDBJ whole genome shotgun (WGS) entry which is preliminary data.</text>
</comment>
<dbReference type="PANTHER" id="PTHR30329:SF21">
    <property type="entry name" value="LIPOPROTEIN YIAD-RELATED"/>
    <property type="match status" value="1"/>
</dbReference>
<evidence type="ECO:0000256" key="1">
    <source>
        <dbReference type="ARBA" id="ARBA00004442"/>
    </source>
</evidence>
<dbReference type="EMBL" id="BBQY01000041">
    <property type="protein sequence ID" value="GBH32647.1"/>
    <property type="molecule type" value="Genomic_DNA"/>
</dbReference>
<comment type="similarity">
    <text evidence="9">Belongs to the Pal lipoprotein family.</text>
</comment>
<feature type="region of interest" description="Disordered" evidence="11">
    <location>
        <begin position="55"/>
        <end position="83"/>
    </location>
</feature>
<keyword evidence="3" id="KW-0732">Signal</keyword>
<keyword evidence="5" id="KW-0564">Palmitate</keyword>
<comment type="subunit">
    <text evidence="9">The Tol-Pal system is composed of five core proteins: the inner membrane proteins TolA, TolQ and TolR, the periplasmic protein TolB and the outer membrane protein Pal. They form a network linking the inner and outer membranes and the peptidoglycan layer.</text>
</comment>
<dbReference type="InterPro" id="IPR006690">
    <property type="entry name" value="OMPA-like_CS"/>
</dbReference>
<dbReference type="PROSITE" id="PS51123">
    <property type="entry name" value="OMPA_2"/>
    <property type="match status" value="1"/>
</dbReference>
<dbReference type="Proteomes" id="UP000290975">
    <property type="component" value="Unassembled WGS sequence"/>
</dbReference>
<proteinExistence type="inferred from homology"/>
<evidence type="ECO:0000259" key="12">
    <source>
        <dbReference type="PROSITE" id="PS51123"/>
    </source>
</evidence>
<dbReference type="CDD" id="cd07185">
    <property type="entry name" value="OmpA_C-like"/>
    <property type="match status" value="1"/>
</dbReference>
<organism evidence="13 14">
    <name type="scientific">Sphingobium xenophagum</name>
    <dbReference type="NCBI Taxonomy" id="121428"/>
    <lineage>
        <taxon>Bacteria</taxon>
        <taxon>Pseudomonadati</taxon>
        <taxon>Pseudomonadota</taxon>
        <taxon>Alphaproteobacteria</taxon>
        <taxon>Sphingomonadales</taxon>
        <taxon>Sphingomonadaceae</taxon>
        <taxon>Sphingobium</taxon>
    </lineage>
</organism>
<evidence type="ECO:0000256" key="4">
    <source>
        <dbReference type="ARBA" id="ARBA00023136"/>
    </source>
</evidence>
<dbReference type="InterPro" id="IPR039001">
    <property type="entry name" value="Pal"/>
</dbReference>
<evidence type="ECO:0000256" key="2">
    <source>
        <dbReference type="ARBA" id="ARBA00022618"/>
    </source>
</evidence>
<keyword evidence="4 10" id="KW-0472">Membrane</keyword>
<dbReference type="Gene3D" id="3.30.1330.60">
    <property type="entry name" value="OmpA-like domain"/>
    <property type="match status" value="1"/>
</dbReference>
<keyword evidence="8 9" id="KW-0131">Cell cycle</keyword>
<evidence type="ECO:0000313" key="13">
    <source>
        <dbReference type="EMBL" id="GBH32647.1"/>
    </source>
</evidence>
<evidence type="ECO:0000313" key="14">
    <source>
        <dbReference type="Proteomes" id="UP000290975"/>
    </source>
</evidence>
<accession>A0A401J7N0</accession>
<comment type="subcellular location">
    <subcellularLocation>
        <location evidence="1">Cell outer membrane</location>
    </subcellularLocation>
</comment>
<evidence type="ECO:0000256" key="6">
    <source>
        <dbReference type="ARBA" id="ARBA00023237"/>
    </source>
</evidence>
<dbReference type="NCBIfam" id="TIGR02802">
    <property type="entry name" value="Pal_lipo"/>
    <property type="match status" value="1"/>
</dbReference>
<dbReference type="AlphaFoldDB" id="A0A401J7N0"/>
<keyword evidence="6" id="KW-0998">Cell outer membrane</keyword>
<dbReference type="InterPro" id="IPR006665">
    <property type="entry name" value="OmpA-like"/>
</dbReference>
<dbReference type="GO" id="GO:0009279">
    <property type="term" value="C:cell outer membrane"/>
    <property type="evidence" value="ECO:0007669"/>
    <property type="project" value="UniProtKB-SubCell"/>
</dbReference>
<evidence type="ECO:0000256" key="10">
    <source>
        <dbReference type="PROSITE-ProRule" id="PRU00473"/>
    </source>
</evidence>
<dbReference type="GO" id="GO:0051301">
    <property type="term" value="P:cell division"/>
    <property type="evidence" value="ECO:0007669"/>
    <property type="project" value="UniProtKB-UniRule"/>
</dbReference>
<protein>
    <recommendedName>
        <fullName evidence="9">Peptidoglycan-associated protein</fullName>
    </recommendedName>
</protein>
<keyword evidence="14" id="KW-1185">Reference proteome</keyword>
<dbReference type="Pfam" id="PF00691">
    <property type="entry name" value="OmpA"/>
    <property type="match status" value="1"/>
</dbReference>
<keyword evidence="2 9" id="KW-0132">Cell division</keyword>
<evidence type="ECO:0000256" key="11">
    <source>
        <dbReference type="SAM" id="MobiDB-lite"/>
    </source>
</evidence>
<dbReference type="PROSITE" id="PS01068">
    <property type="entry name" value="OMPA_1"/>
    <property type="match status" value="1"/>
</dbReference>
<evidence type="ECO:0000256" key="9">
    <source>
        <dbReference type="HAMAP-Rule" id="MF_02204"/>
    </source>
</evidence>
<feature type="domain" description="OmpA-like" evidence="12">
    <location>
        <begin position="84"/>
        <end position="200"/>
    </location>
</feature>
<sequence>MEPNRLDSVTNITDPDTVPAGGARINQRRPPMKLSRTLVMATAIIALAACSKKPPAELPPAPGPATTEPVGSTGPTGPVKGSQEDFVASVSSDRIFFGLDQYDIDAEDQATLQSQAAWLQQNPTVRVTVEGHADERGTRDYNIALGERRANAAKNYLASLGIDPSRITTVSYGKERPAALGSDEASWAQNRRAVTVTIQY</sequence>
<evidence type="ECO:0000256" key="5">
    <source>
        <dbReference type="ARBA" id="ARBA00023139"/>
    </source>
</evidence>
<dbReference type="PRINTS" id="PR01021">
    <property type="entry name" value="OMPADOMAIN"/>
</dbReference>
<evidence type="ECO:0000256" key="3">
    <source>
        <dbReference type="ARBA" id="ARBA00022729"/>
    </source>
</evidence>
<name>A0A401J7N0_SPHXE</name>
<dbReference type="SUPFAM" id="SSF103088">
    <property type="entry name" value="OmpA-like"/>
    <property type="match status" value="1"/>
</dbReference>
<dbReference type="HAMAP" id="MF_02204">
    <property type="entry name" value="Pal"/>
    <property type="match status" value="1"/>
</dbReference>
<dbReference type="STRING" id="1192759.GCA_000277525_02117"/>
<gene>
    <name evidence="9" type="primary">pal</name>
    <name evidence="13" type="ORF">MBESOW_P3878</name>
</gene>
<feature type="region of interest" description="Disordered" evidence="11">
    <location>
        <begin position="1"/>
        <end position="31"/>
    </location>
</feature>